<dbReference type="eggNOG" id="COG3752">
    <property type="taxonomic scope" value="Bacteria"/>
</dbReference>
<feature type="transmembrane region" description="Helical" evidence="1">
    <location>
        <begin position="54"/>
        <end position="71"/>
    </location>
</feature>
<name>A0A1P8EGG6_9GAMM</name>
<dbReference type="Pfam" id="PF06966">
    <property type="entry name" value="DUF1295"/>
    <property type="match status" value="1"/>
</dbReference>
<protein>
    <submittedName>
        <fullName evidence="2">Uncharacterized protein</fullName>
    </submittedName>
</protein>
<accession>A0A1P8EGG6</accession>
<evidence type="ECO:0000256" key="1">
    <source>
        <dbReference type="SAM" id="Phobius"/>
    </source>
</evidence>
<organism evidence="2 3">
    <name type="scientific">Acinetobacter soli</name>
    <dbReference type="NCBI Taxonomy" id="487316"/>
    <lineage>
        <taxon>Bacteria</taxon>
        <taxon>Pseudomonadati</taxon>
        <taxon>Pseudomonadota</taxon>
        <taxon>Gammaproteobacteria</taxon>
        <taxon>Moraxellales</taxon>
        <taxon>Moraxellaceae</taxon>
        <taxon>Acinetobacter</taxon>
    </lineage>
</organism>
<feature type="transmembrane region" description="Helical" evidence="1">
    <location>
        <begin position="29"/>
        <end position="48"/>
    </location>
</feature>
<dbReference type="KEGG" id="asol:BEN76_04385"/>
<evidence type="ECO:0000313" key="3">
    <source>
        <dbReference type="Proteomes" id="UP000185674"/>
    </source>
</evidence>
<proteinExistence type="predicted"/>
<dbReference type="Gene3D" id="1.20.120.1630">
    <property type="match status" value="1"/>
</dbReference>
<dbReference type="EMBL" id="CP016896">
    <property type="protein sequence ID" value="APV35294.1"/>
    <property type="molecule type" value="Genomic_DNA"/>
</dbReference>
<dbReference type="Proteomes" id="UP000185674">
    <property type="component" value="Chromosome"/>
</dbReference>
<keyword evidence="1" id="KW-0812">Transmembrane</keyword>
<feature type="transmembrane region" description="Helical" evidence="1">
    <location>
        <begin position="192"/>
        <end position="213"/>
    </location>
</feature>
<sequence length="259" mass="30448">MLWNLVILDVAIMLVCWLVATFNRRVGIVDVAWSFCIAINILLSAWLIDIAPLAIRLFIGVLSGAWFLRLFQHLFRRYLAETEEDTRYANMRRAMGKFQHVGFLLFFLFQAGLVLLFFAPMWVLLNQPASAWSGFMLPAMLVAALVMLVAFAGESIADQQLYRFKQDKANRGKTMDQGLWRYSRHPNYFFEWLHWFAYPILGLAVGVYVLWIYPLLMWLFLYYITGIPFSEQQALKNRGQNYRDYQQRTSMFIPRKPKQ</sequence>
<feature type="transmembrane region" description="Helical" evidence="1">
    <location>
        <begin position="101"/>
        <end position="125"/>
    </location>
</feature>
<reference evidence="2 3" key="1">
    <citation type="submission" date="2016-08" db="EMBL/GenBank/DDBJ databases">
        <title>Complete genome sequence of Acinetobacter baylyi strain GFJ2.</title>
        <authorList>
            <person name="Tabata M."/>
            <person name="Kuboki S."/>
            <person name="Gibu N."/>
            <person name="Kinouchi Y."/>
            <person name="Vangnai A."/>
            <person name="Kasai D."/>
            <person name="Fukuda M."/>
        </authorList>
    </citation>
    <scope>NUCLEOTIDE SEQUENCE [LARGE SCALE GENOMIC DNA]</scope>
    <source>
        <strain evidence="2 3">GFJ2</strain>
    </source>
</reference>
<dbReference type="PANTHER" id="PTHR32251:SF23">
    <property type="entry name" value="3-OXO-5-ALPHA-STEROID 4-DEHYDROGENASE (DUF1295)"/>
    <property type="match status" value="1"/>
</dbReference>
<dbReference type="GO" id="GO:0016020">
    <property type="term" value="C:membrane"/>
    <property type="evidence" value="ECO:0007669"/>
    <property type="project" value="TreeGrafter"/>
</dbReference>
<feature type="transmembrane region" description="Helical" evidence="1">
    <location>
        <begin position="131"/>
        <end position="153"/>
    </location>
</feature>
<gene>
    <name evidence="2" type="ORF">BEN76_04385</name>
</gene>
<dbReference type="STRING" id="487316.BEN76_04385"/>
<dbReference type="PANTHER" id="PTHR32251">
    <property type="entry name" value="3-OXO-5-ALPHA-STEROID 4-DEHYDROGENASE"/>
    <property type="match status" value="1"/>
</dbReference>
<dbReference type="PROSITE" id="PS50244">
    <property type="entry name" value="S5A_REDUCTASE"/>
    <property type="match status" value="1"/>
</dbReference>
<keyword evidence="1" id="KW-0472">Membrane</keyword>
<dbReference type="AlphaFoldDB" id="A0A1P8EGG6"/>
<dbReference type="RefSeq" id="WP_076032378.1">
    <property type="nucleotide sequence ID" value="NZ_CP016896.1"/>
</dbReference>
<evidence type="ECO:0000313" key="2">
    <source>
        <dbReference type="EMBL" id="APV35294.1"/>
    </source>
</evidence>
<dbReference type="InterPro" id="IPR010721">
    <property type="entry name" value="UstE-like"/>
</dbReference>
<keyword evidence="1" id="KW-1133">Transmembrane helix</keyword>
<feature type="transmembrane region" description="Helical" evidence="1">
    <location>
        <begin position="6"/>
        <end position="22"/>
    </location>
</feature>